<dbReference type="EMBL" id="JAGSXJ010000030">
    <property type="protein sequence ID" value="KAH6670267.1"/>
    <property type="molecule type" value="Genomic_DNA"/>
</dbReference>
<proteinExistence type="predicted"/>
<feature type="transmembrane region" description="Helical" evidence="5">
    <location>
        <begin position="402"/>
        <end position="423"/>
    </location>
</feature>
<dbReference type="SUPFAM" id="SSF103473">
    <property type="entry name" value="MFS general substrate transporter"/>
    <property type="match status" value="1"/>
</dbReference>
<feature type="transmembrane region" description="Helical" evidence="5">
    <location>
        <begin position="45"/>
        <end position="69"/>
    </location>
</feature>
<comment type="subcellular location">
    <subcellularLocation>
        <location evidence="1">Membrane</location>
        <topology evidence="1">Multi-pass membrane protein</topology>
    </subcellularLocation>
</comment>
<dbReference type="GO" id="GO:0022857">
    <property type="term" value="F:transmembrane transporter activity"/>
    <property type="evidence" value="ECO:0007669"/>
    <property type="project" value="InterPro"/>
</dbReference>
<dbReference type="OrthoDB" id="2130629at2759"/>
<feature type="transmembrane region" description="Helical" evidence="5">
    <location>
        <begin position="489"/>
        <end position="508"/>
    </location>
</feature>
<dbReference type="GO" id="GO:0016020">
    <property type="term" value="C:membrane"/>
    <property type="evidence" value="ECO:0007669"/>
    <property type="project" value="UniProtKB-SubCell"/>
</dbReference>
<dbReference type="PANTHER" id="PTHR42718">
    <property type="entry name" value="MAJOR FACILITATOR SUPERFAMILY MULTIDRUG TRANSPORTER MFSC"/>
    <property type="match status" value="1"/>
</dbReference>
<accession>A0A9P9A623</accession>
<evidence type="ECO:0000313" key="8">
    <source>
        <dbReference type="Proteomes" id="UP000770015"/>
    </source>
</evidence>
<keyword evidence="3 5" id="KW-1133">Transmembrane helix</keyword>
<feature type="domain" description="Major facilitator superfamily (MFS) profile" evidence="6">
    <location>
        <begin position="47"/>
        <end position="512"/>
    </location>
</feature>
<evidence type="ECO:0000259" key="6">
    <source>
        <dbReference type="PROSITE" id="PS50850"/>
    </source>
</evidence>
<keyword evidence="2 5" id="KW-0812">Transmembrane</keyword>
<organism evidence="7 8">
    <name type="scientific">Plectosphaerella plurivora</name>
    <dbReference type="NCBI Taxonomy" id="936078"/>
    <lineage>
        <taxon>Eukaryota</taxon>
        <taxon>Fungi</taxon>
        <taxon>Dikarya</taxon>
        <taxon>Ascomycota</taxon>
        <taxon>Pezizomycotina</taxon>
        <taxon>Sordariomycetes</taxon>
        <taxon>Hypocreomycetidae</taxon>
        <taxon>Glomerellales</taxon>
        <taxon>Plectosphaerellaceae</taxon>
        <taxon>Plectosphaerella</taxon>
    </lineage>
</organism>
<evidence type="ECO:0000256" key="2">
    <source>
        <dbReference type="ARBA" id="ARBA00022692"/>
    </source>
</evidence>
<feature type="transmembrane region" description="Helical" evidence="5">
    <location>
        <begin position="138"/>
        <end position="159"/>
    </location>
</feature>
<feature type="transmembrane region" description="Helical" evidence="5">
    <location>
        <begin position="313"/>
        <end position="331"/>
    </location>
</feature>
<sequence>MSGTQTCTVTAVPEPVHLAPLSIDHEPLTVRSRDSEGAVSKSRTWAIIVCVAAATALGSFMNGVISVSLPALAEDLALDPALMLWPASIFSLTCGCTLLICGAVGDLVGPRNIYAVGCLLQAIFSMACGLAKTGPQIIAFRAFSGVAISMCLPSAVSLITSSFPPGKKRNVGFACMGGGQTVGFSSGLALGGFFVDTIGWRWSFHIGAILSAIVLAIALWALPRPRNLEPITWNRLVSEVDWVGALLASIGLSMCSYVLASITRNISAITQPANIALLVISAVTAVAFVFWVGRRERLGKPAIIPNSLWKNKLFTSVCISVFLVWGAGNATETLSSFYYQYVQGLTATATSVRMLPVPLGGTLANILMALTVHRVRADVTSFAAIGIALLAPVLMANANPAWTYWACCFPAMFVNAIGVNVLITISNLVITSLFPAQTQGVAGGVYNTIAQIGRSVGLTTSALIASTTTDRLASTEPPAEALLEGYQAAWWYSFGLYVVTMAVIWWGLRNVGKVGAKTE</sequence>
<dbReference type="Proteomes" id="UP000770015">
    <property type="component" value="Unassembled WGS sequence"/>
</dbReference>
<feature type="transmembrane region" description="Helical" evidence="5">
    <location>
        <begin position="379"/>
        <end position="396"/>
    </location>
</feature>
<comment type="caution">
    <text evidence="7">The sequence shown here is derived from an EMBL/GenBank/DDBJ whole genome shotgun (WGS) entry which is preliminary data.</text>
</comment>
<feature type="transmembrane region" description="Helical" evidence="5">
    <location>
        <begin position="113"/>
        <end position="132"/>
    </location>
</feature>
<feature type="transmembrane region" description="Helical" evidence="5">
    <location>
        <begin position="242"/>
        <end position="263"/>
    </location>
</feature>
<evidence type="ECO:0000313" key="7">
    <source>
        <dbReference type="EMBL" id="KAH6670267.1"/>
    </source>
</evidence>
<dbReference type="InterPro" id="IPR020846">
    <property type="entry name" value="MFS_dom"/>
</dbReference>
<evidence type="ECO:0000256" key="3">
    <source>
        <dbReference type="ARBA" id="ARBA00022989"/>
    </source>
</evidence>
<feature type="transmembrane region" description="Helical" evidence="5">
    <location>
        <begin position="200"/>
        <end position="222"/>
    </location>
</feature>
<dbReference type="AlphaFoldDB" id="A0A9P9A623"/>
<gene>
    <name evidence="7" type="ORF">F5X68DRAFT_49621</name>
</gene>
<keyword evidence="8" id="KW-1185">Reference proteome</keyword>
<evidence type="ECO:0000256" key="1">
    <source>
        <dbReference type="ARBA" id="ARBA00004141"/>
    </source>
</evidence>
<dbReference type="InterPro" id="IPR036259">
    <property type="entry name" value="MFS_trans_sf"/>
</dbReference>
<name>A0A9P9A623_9PEZI</name>
<dbReference type="InterPro" id="IPR011701">
    <property type="entry name" value="MFS"/>
</dbReference>
<evidence type="ECO:0000256" key="5">
    <source>
        <dbReference type="SAM" id="Phobius"/>
    </source>
</evidence>
<keyword evidence="4 5" id="KW-0472">Membrane</keyword>
<dbReference type="PROSITE" id="PS50850">
    <property type="entry name" value="MFS"/>
    <property type="match status" value="1"/>
</dbReference>
<feature type="transmembrane region" description="Helical" evidence="5">
    <location>
        <begin position="351"/>
        <end position="372"/>
    </location>
</feature>
<evidence type="ECO:0000256" key="4">
    <source>
        <dbReference type="ARBA" id="ARBA00023136"/>
    </source>
</evidence>
<feature type="transmembrane region" description="Helical" evidence="5">
    <location>
        <begin position="171"/>
        <end position="194"/>
    </location>
</feature>
<reference evidence="7" key="1">
    <citation type="journal article" date="2021" name="Nat. Commun.">
        <title>Genetic determinants of endophytism in the Arabidopsis root mycobiome.</title>
        <authorList>
            <person name="Mesny F."/>
            <person name="Miyauchi S."/>
            <person name="Thiergart T."/>
            <person name="Pickel B."/>
            <person name="Atanasova L."/>
            <person name="Karlsson M."/>
            <person name="Huettel B."/>
            <person name="Barry K.W."/>
            <person name="Haridas S."/>
            <person name="Chen C."/>
            <person name="Bauer D."/>
            <person name="Andreopoulos W."/>
            <person name="Pangilinan J."/>
            <person name="LaButti K."/>
            <person name="Riley R."/>
            <person name="Lipzen A."/>
            <person name="Clum A."/>
            <person name="Drula E."/>
            <person name="Henrissat B."/>
            <person name="Kohler A."/>
            <person name="Grigoriev I.V."/>
            <person name="Martin F.M."/>
            <person name="Hacquard S."/>
        </authorList>
    </citation>
    <scope>NUCLEOTIDE SEQUENCE</scope>
    <source>
        <strain evidence="7">MPI-SDFR-AT-0117</strain>
    </source>
</reference>
<dbReference type="Gene3D" id="1.20.1250.20">
    <property type="entry name" value="MFS general substrate transporter like domains"/>
    <property type="match status" value="2"/>
</dbReference>
<protein>
    <submittedName>
        <fullName evidence="7">Integral membrane protein</fullName>
    </submittedName>
</protein>
<dbReference type="PANTHER" id="PTHR42718:SF27">
    <property type="entry name" value="TRANSPORTER, PUTATIVE-RELATED"/>
    <property type="match status" value="1"/>
</dbReference>
<feature type="transmembrane region" description="Helical" evidence="5">
    <location>
        <begin position="81"/>
        <end position="101"/>
    </location>
</feature>
<dbReference type="Pfam" id="PF07690">
    <property type="entry name" value="MFS_1"/>
    <property type="match status" value="1"/>
</dbReference>
<feature type="transmembrane region" description="Helical" evidence="5">
    <location>
        <begin position="275"/>
        <end position="293"/>
    </location>
</feature>